<keyword evidence="2" id="KW-0808">Transferase</keyword>
<sequence>MRRSGVMAQIEQVIGRVNEVEALAEQGCTSEVSRVVADDGVYLLKSASEQRYREWLRIEAERLRRNEQADWIPLPRFYGFFEDGDGSHLLMSFEKGVSLTAALKEASHEEKKTLIRSFGRFLHRFHERHPAESLKRSDDWLAHQLVRAEGYLERGEADGDRALLESLIRNKPVPVPQTMIHGDCTSDNVLVWDGEVYLFIDAAGMTVGDPRYDESLAVRRFQNDPELLGAFYEEYTRHRVSEAEYRYFYDGLYAFF</sequence>
<evidence type="ECO:0000313" key="3">
    <source>
        <dbReference type="Proteomes" id="UP000266482"/>
    </source>
</evidence>
<name>A0A3A1UV56_9BACL</name>
<dbReference type="InterPro" id="IPR011009">
    <property type="entry name" value="Kinase-like_dom_sf"/>
</dbReference>
<dbReference type="Gene3D" id="3.90.1200.10">
    <property type="match status" value="1"/>
</dbReference>
<dbReference type="Proteomes" id="UP000266482">
    <property type="component" value="Unassembled WGS sequence"/>
</dbReference>
<organism evidence="2 3">
    <name type="scientific">Paenibacillus nanensis</name>
    <dbReference type="NCBI Taxonomy" id="393251"/>
    <lineage>
        <taxon>Bacteria</taxon>
        <taxon>Bacillati</taxon>
        <taxon>Bacillota</taxon>
        <taxon>Bacilli</taxon>
        <taxon>Bacillales</taxon>
        <taxon>Paenibacillaceae</taxon>
        <taxon>Paenibacillus</taxon>
    </lineage>
</organism>
<comment type="caution">
    <text evidence="2">The sequence shown here is derived from an EMBL/GenBank/DDBJ whole genome shotgun (WGS) entry which is preliminary data.</text>
</comment>
<evidence type="ECO:0000259" key="1">
    <source>
        <dbReference type="Pfam" id="PF01636"/>
    </source>
</evidence>
<protein>
    <submittedName>
        <fullName evidence="2">Aminoglycoside phosphotransferase family protein</fullName>
    </submittedName>
</protein>
<dbReference type="OrthoDB" id="9812495at2"/>
<reference evidence="2 3" key="1">
    <citation type="submission" date="2018-09" db="EMBL/GenBank/DDBJ databases">
        <title>Paenibacillus aracenensis nov. sp. isolated from a cave in southern Spain.</title>
        <authorList>
            <person name="Jurado V."/>
            <person name="Gutierrez-Patricio S."/>
            <person name="Gonzalez-Pimentel J.L."/>
            <person name="Miller A.Z."/>
            <person name="Laiz L."/>
            <person name="Saiz-Jimenez C."/>
        </authorList>
    </citation>
    <scope>NUCLEOTIDE SEQUENCE [LARGE SCALE GENOMIC DNA]</scope>
    <source>
        <strain evidence="2 3">DSM 22867</strain>
    </source>
</reference>
<dbReference type="GO" id="GO:0016740">
    <property type="term" value="F:transferase activity"/>
    <property type="evidence" value="ECO:0007669"/>
    <property type="project" value="UniProtKB-KW"/>
</dbReference>
<dbReference type="SUPFAM" id="SSF56112">
    <property type="entry name" value="Protein kinase-like (PK-like)"/>
    <property type="match status" value="1"/>
</dbReference>
<accession>A0A3A1UV56</accession>
<evidence type="ECO:0000313" key="2">
    <source>
        <dbReference type="EMBL" id="RIX50153.1"/>
    </source>
</evidence>
<proteinExistence type="predicted"/>
<dbReference type="Pfam" id="PF01636">
    <property type="entry name" value="APH"/>
    <property type="match status" value="1"/>
</dbReference>
<dbReference type="EMBL" id="QXQA01000016">
    <property type="protein sequence ID" value="RIX50153.1"/>
    <property type="molecule type" value="Genomic_DNA"/>
</dbReference>
<dbReference type="AlphaFoldDB" id="A0A3A1UV56"/>
<dbReference type="InterPro" id="IPR051678">
    <property type="entry name" value="AGP_Transferase"/>
</dbReference>
<keyword evidence="3" id="KW-1185">Reference proteome</keyword>
<dbReference type="InterPro" id="IPR002575">
    <property type="entry name" value="Aminoglycoside_PTrfase"/>
</dbReference>
<dbReference type="PANTHER" id="PTHR21310">
    <property type="entry name" value="AMINOGLYCOSIDE PHOSPHOTRANSFERASE-RELATED-RELATED"/>
    <property type="match status" value="1"/>
</dbReference>
<feature type="domain" description="Aminoglycoside phosphotransferase" evidence="1">
    <location>
        <begin position="25"/>
        <end position="239"/>
    </location>
</feature>
<gene>
    <name evidence="2" type="ORF">D3P08_21635</name>
</gene>